<dbReference type="Gene3D" id="3.90.1720.10">
    <property type="entry name" value="endopeptidase domain like (from Nostoc punctiforme)"/>
    <property type="match status" value="1"/>
</dbReference>
<dbReference type="AlphaFoldDB" id="A0A1J5RDY6"/>
<accession>A0A1J5RDY6</accession>
<reference evidence="2" key="1">
    <citation type="submission" date="2016-10" db="EMBL/GenBank/DDBJ databases">
        <title>Sequence of Gallionella enrichment culture.</title>
        <authorList>
            <person name="Poehlein A."/>
            <person name="Muehling M."/>
            <person name="Daniel R."/>
        </authorList>
    </citation>
    <scope>NUCLEOTIDE SEQUENCE</scope>
</reference>
<evidence type="ECO:0000259" key="1">
    <source>
        <dbReference type="PROSITE" id="PS50911"/>
    </source>
</evidence>
<gene>
    <name evidence="2" type="ORF">GALL_279010</name>
</gene>
<dbReference type="SUPFAM" id="SSF54001">
    <property type="entry name" value="Cysteine proteinases"/>
    <property type="match status" value="1"/>
</dbReference>
<dbReference type="PROSITE" id="PS50911">
    <property type="entry name" value="CHAP"/>
    <property type="match status" value="1"/>
</dbReference>
<dbReference type="EMBL" id="MLJW01000300">
    <property type="protein sequence ID" value="OIQ90215.1"/>
    <property type="molecule type" value="Genomic_DNA"/>
</dbReference>
<name>A0A1J5RDY6_9ZZZZ</name>
<evidence type="ECO:0000313" key="2">
    <source>
        <dbReference type="EMBL" id="OIQ90215.1"/>
    </source>
</evidence>
<comment type="caution">
    <text evidence="2">The sequence shown here is derived from an EMBL/GenBank/DDBJ whole genome shotgun (WGS) entry which is preliminary data.</text>
</comment>
<feature type="domain" description="Peptidase C51" evidence="1">
    <location>
        <begin position="14"/>
        <end position="139"/>
    </location>
</feature>
<protein>
    <submittedName>
        <fullName evidence="2">CHAP domain protein</fullName>
    </submittedName>
</protein>
<sequence length="189" mass="21271">MKMSRLTACIDRLLRPLLAGLFALALFGAAPASAHGLNCVQYVQRAAHLGLHGDAWEWWHAAARGYHRGQHPKTGAILVFSRTGILPHGHVAIVRSVLSRRSILVDHANWSPIHGRRGQVERAVRVVDVSPRNDWSAVRVWYAPTHEVGQTTYRISGFIYTSYHPGLMRASAHHRLRHPHHRRRHSNAA</sequence>
<dbReference type="InterPro" id="IPR038765">
    <property type="entry name" value="Papain-like_cys_pep_sf"/>
</dbReference>
<dbReference type="Pfam" id="PF05257">
    <property type="entry name" value="CHAP"/>
    <property type="match status" value="1"/>
</dbReference>
<proteinExistence type="predicted"/>
<organism evidence="2">
    <name type="scientific">mine drainage metagenome</name>
    <dbReference type="NCBI Taxonomy" id="410659"/>
    <lineage>
        <taxon>unclassified sequences</taxon>
        <taxon>metagenomes</taxon>
        <taxon>ecological metagenomes</taxon>
    </lineage>
</organism>
<dbReference type="InterPro" id="IPR007921">
    <property type="entry name" value="CHAP_dom"/>
</dbReference>